<dbReference type="GO" id="GO:0000930">
    <property type="term" value="C:gamma-tubulin complex"/>
    <property type="evidence" value="ECO:0007669"/>
    <property type="project" value="TreeGrafter"/>
</dbReference>
<keyword evidence="5" id="KW-0206">Cytoskeleton</keyword>
<evidence type="ECO:0000256" key="4">
    <source>
        <dbReference type="ARBA" id="ARBA00022701"/>
    </source>
</evidence>
<dbReference type="GO" id="GO:0043015">
    <property type="term" value="F:gamma-tubulin binding"/>
    <property type="evidence" value="ECO:0007669"/>
    <property type="project" value="InterPro"/>
</dbReference>
<keyword evidence="6" id="KW-0175">Coiled coil</keyword>
<gene>
    <name evidence="9" type="primary">LOC114338394</name>
</gene>
<evidence type="ECO:0000256" key="5">
    <source>
        <dbReference type="ARBA" id="ARBA00023212"/>
    </source>
</evidence>
<evidence type="ECO:0000256" key="1">
    <source>
        <dbReference type="ARBA" id="ARBA00004245"/>
    </source>
</evidence>
<dbReference type="RefSeq" id="XP_028144786.1">
    <property type="nucleotide sequence ID" value="XM_028288985.1"/>
</dbReference>
<accession>A0A6P7G6T1</accession>
<feature type="coiled-coil region" evidence="6">
    <location>
        <begin position="591"/>
        <end position="631"/>
    </location>
</feature>
<feature type="domain" description="Gamma tubulin complex component protein N-terminal" evidence="8">
    <location>
        <begin position="274"/>
        <end position="525"/>
    </location>
</feature>
<evidence type="ECO:0000256" key="6">
    <source>
        <dbReference type="SAM" id="Coils"/>
    </source>
</evidence>
<dbReference type="GO" id="GO:0000922">
    <property type="term" value="C:spindle pole"/>
    <property type="evidence" value="ECO:0007669"/>
    <property type="project" value="InterPro"/>
</dbReference>
<dbReference type="InterPro" id="IPR042241">
    <property type="entry name" value="GCP_C_sf"/>
</dbReference>
<evidence type="ECO:0000259" key="7">
    <source>
        <dbReference type="Pfam" id="PF04130"/>
    </source>
</evidence>
<dbReference type="GO" id="GO:0000278">
    <property type="term" value="P:mitotic cell cycle"/>
    <property type="evidence" value="ECO:0007669"/>
    <property type="project" value="TreeGrafter"/>
</dbReference>
<reference evidence="9" key="1">
    <citation type="submission" date="2025-08" db="UniProtKB">
        <authorList>
            <consortium name="RefSeq"/>
        </authorList>
    </citation>
    <scope>IDENTIFICATION</scope>
    <source>
        <tissue evidence="9">Whole insect</tissue>
    </source>
</reference>
<sequence length="1384" mass="160758">METDEEVEDGVFTLITNLCEQFYTSQNDIKSARTKCYEILLKKRFTDSKKDCKDDTIVRDSYCNFLTWEFKLIHEFDMKDHAHELKSCVDNLHQSLKEDQEYFNRILTFLMELKNIPRKNKDLLDLSSLPPIKEFENFNKLFQLPDSFKEVFNAEENLNTIESYQNVTHNEISKDDNTLIPNTKFSEIFKDEGYHSPPKSPENIWELASKLKYNRRKTWENFGYPEPDKELPFLSELGPLSSLWVENLESLYMLKLFKEGTVYNSRMVPRKDFIQDLKYLLVGMASDSFTFDDQGVFYLVPGINVEAITPDALLRYCNDIMFTGTCAKALDKLSTPDLETGQYKYQGYVFTEFCESVRRYLKFYQTAIFNIPNSTTFLLFHEKTYQLRLQVNTLASVCKVGPYTVSEDTENGVALLNYLYHKVLSLTDQNVIYVLYSILYPCCQVYFIRFLKQWITEGTLNDPYGEFFVKVNSKYNTSRGRTYWTRSYSFKEDIIPDFLVDLRSDILLCGKSMSLLKFCAHNSKLRLYLMGTKPSIISCCVTLDQLVALRHNTTSYYLDVYEECGPRFSMKEILMKSHQEDPVILGLISKKRAATLKRLELEREKLILEQNEKKMEEMSTLREQYVAAMEQKQLKIAREIKEEITYLQDDIETELKRQKLVKKEAMNIIDYYSKLFEIADERKGKIDKHISTVKNIHIDYNAHHESFNNSPNKEKEAYKSPEHLTNSSTDSFYSIPDDINKTKDENIEAVTSDNLNDIEDRDTLAGDTNLDVINANSETADDNANMETVSPNIQQAIDNFAQARENKRKVMTEELGMSLKQKTIQSVDNPPTIYISQAQRNKLRVLSSEFGIPVSQDVFKTKVLTTATINRNKVMGTSDCFDYKLDNENNLLNRNLKNAVDVKADDSNANSTIKKSKSLSLDLSKAVPKVGKYESDRQIPMSVDSTPMSDLIHSPLVTPSTTAFLSCDTLLTDSHPNTAEVRQFDKDFNFSQKGDKEKPVVPIYLNRSDTGLQKNVFSKRVSRKQTAGVFTNSLKLFLHESVQIPLATQTKLINNELLRYFIEDLEYLKHISSLRDYFFLQDGEFGRNITDNLFKKLYEADSPAQLINCRTLQELIFGALDMSNKNQRLATNISFKINSLPKCFDLGNPDVLDCLSLTYKINWPLNILLPTDTIAKYDEVFKFLMKLNRVSWVLKKIFLELKVLARETGQKEIYLMASPQYRKLHQCRHIMTQFVQTLQNYVVGEVLQSNFAIFEKNLASVTNLDELYETHTLYIKNILFMCLLSQKMTIVKNIIHKTFMVILKFFDYLRSRSWTCEEGSYVHPNFHKLESIFKNFQEIVLYMFKVIRKIAKSGYQPHLLQLLEMLDINYYFTKSLNCTPSSVK</sequence>
<dbReference type="GO" id="GO:0051011">
    <property type="term" value="F:microtubule minus-end binding"/>
    <property type="evidence" value="ECO:0007669"/>
    <property type="project" value="TreeGrafter"/>
</dbReference>
<evidence type="ECO:0000256" key="2">
    <source>
        <dbReference type="ARBA" id="ARBA00010337"/>
    </source>
</evidence>
<organism evidence="9">
    <name type="scientific">Diabrotica virgifera virgifera</name>
    <name type="common">western corn rootworm</name>
    <dbReference type="NCBI Taxonomy" id="50390"/>
    <lineage>
        <taxon>Eukaryota</taxon>
        <taxon>Metazoa</taxon>
        <taxon>Ecdysozoa</taxon>
        <taxon>Arthropoda</taxon>
        <taxon>Hexapoda</taxon>
        <taxon>Insecta</taxon>
        <taxon>Pterygota</taxon>
        <taxon>Neoptera</taxon>
        <taxon>Endopterygota</taxon>
        <taxon>Coleoptera</taxon>
        <taxon>Polyphaga</taxon>
        <taxon>Cucujiformia</taxon>
        <taxon>Chrysomeloidea</taxon>
        <taxon>Chrysomelidae</taxon>
        <taxon>Galerucinae</taxon>
        <taxon>Diabroticina</taxon>
        <taxon>Diabroticites</taxon>
        <taxon>Diabrotica</taxon>
    </lineage>
</organism>
<dbReference type="KEGG" id="dvv:114338394"/>
<dbReference type="FunCoup" id="A0A6P7G6T1">
    <property type="interactions" value="18"/>
</dbReference>
<proteinExistence type="inferred from homology"/>
<evidence type="ECO:0000256" key="3">
    <source>
        <dbReference type="ARBA" id="ARBA00022490"/>
    </source>
</evidence>
<keyword evidence="3" id="KW-0963">Cytoplasm</keyword>
<dbReference type="OrthoDB" id="775571at2759"/>
<dbReference type="Pfam" id="PF17681">
    <property type="entry name" value="GCP_N_terminal"/>
    <property type="match status" value="1"/>
</dbReference>
<feature type="domain" description="Gamma tubulin complex component C-terminal" evidence="7">
    <location>
        <begin position="1068"/>
        <end position="1372"/>
    </location>
</feature>
<dbReference type="GO" id="GO:0031122">
    <property type="term" value="P:cytoplasmic microtubule organization"/>
    <property type="evidence" value="ECO:0007669"/>
    <property type="project" value="TreeGrafter"/>
</dbReference>
<dbReference type="GO" id="GO:0007020">
    <property type="term" value="P:microtubule nucleation"/>
    <property type="evidence" value="ECO:0007669"/>
    <property type="project" value="InterPro"/>
</dbReference>
<evidence type="ECO:0000313" key="9">
    <source>
        <dbReference type="RefSeq" id="XP_028144786.1"/>
    </source>
</evidence>
<dbReference type="GO" id="GO:0005874">
    <property type="term" value="C:microtubule"/>
    <property type="evidence" value="ECO:0007669"/>
    <property type="project" value="UniProtKB-KW"/>
</dbReference>
<dbReference type="InterPro" id="IPR041470">
    <property type="entry name" value="GCP_N"/>
</dbReference>
<name>A0A6P7G6T1_DIAVI</name>
<evidence type="ECO:0000259" key="8">
    <source>
        <dbReference type="Pfam" id="PF17681"/>
    </source>
</evidence>
<dbReference type="Pfam" id="PF04130">
    <property type="entry name" value="GCP_C_terminal"/>
    <property type="match status" value="1"/>
</dbReference>
<dbReference type="InterPro" id="IPR040457">
    <property type="entry name" value="GCP_C"/>
</dbReference>
<dbReference type="GO" id="GO:0051225">
    <property type="term" value="P:spindle assembly"/>
    <property type="evidence" value="ECO:0007669"/>
    <property type="project" value="TreeGrafter"/>
</dbReference>
<comment type="similarity">
    <text evidence="2">Belongs to the TUBGCP family.</text>
</comment>
<dbReference type="PANTHER" id="PTHR19302">
    <property type="entry name" value="GAMMA TUBULIN COMPLEX PROTEIN"/>
    <property type="match status" value="1"/>
</dbReference>
<protein>
    <submittedName>
        <fullName evidence="9">Gamma-tubulin complex component 6</fullName>
    </submittedName>
</protein>
<comment type="subcellular location">
    <subcellularLocation>
        <location evidence="1">Cytoplasm</location>
        <location evidence="1">Cytoskeleton</location>
    </subcellularLocation>
</comment>
<keyword evidence="4" id="KW-0493">Microtubule</keyword>
<dbReference type="GO" id="GO:0051321">
    <property type="term" value="P:meiotic cell cycle"/>
    <property type="evidence" value="ECO:0007669"/>
    <property type="project" value="TreeGrafter"/>
</dbReference>
<dbReference type="PANTHER" id="PTHR19302:SF70">
    <property type="entry name" value="GAMMA-TUBULIN COMPLEX COMPONENT 6"/>
    <property type="match status" value="1"/>
</dbReference>
<dbReference type="Gene3D" id="1.20.120.1900">
    <property type="entry name" value="Gamma-tubulin complex, C-terminal domain"/>
    <property type="match status" value="1"/>
</dbReference>
<dbReference type="InterPro" id="IPR007259">
    <property type="entry name" value="GCP"/>
</dbReference>
<dbReference type="InParanoid" id="A0A6P7G6T1"/>